<name>A0A517NR43_9BACT</name>
<gene>
    <name evidence="2" type="ORF">K239x_15380</name>
</gene>
<feature type="transmembrane region" description="Helical" evidence="1">
    <location>
        <begin position="94"/>
        <end position="116"/>
    </location>
</feature>
<keyword evidence="1" id="KW-0812">Transmembrane</keyword>
<organism evidence="2 3">
    <name type="scientific">Stieleria marina</name>
    <dbReference type="NCBI Taxonomy" id="1930275"/>
    <lineage>
        <taxon>Bacteria</taxon>
        <taxon>Pseudomonadati</taxon>
        <taxon>Planctomycetota</taxon>
        <taxon>Planctomycetia</taxon>
        <taxon>Pirellulales</taxon>
        <taxon>Pirellulaceae</taxon>
        <taxon>Stieleria</taxon>
    </lineage>
</organism>
<evidence type="ECO:0000313" key="2">
    <source>
        <dbReference type="EMBL" id="QDT09592.1"/>
    </source>
</evidence>
<protein>
    <submittedName>
        <fullName evidence="2">Uncharacterized protein</fullName>
    </submittedName>
</protein>
<evidence type="ECO:0000313" key="3">
    <source>
        <dbReference type="Proteomes" id="UP000319817"/>
    </source>
</evidence>
<dbReference type="AlphaFoldDB" id="A0A517NR43"/>
<proteinExistence type="predicted"/>
<dbReference type="EMBL" id="CP036526">
    <property type="protein sequence ID" value="QDT09592.1"/>
    <property type="molecule type" value="Genomic_DNA"/>
</dbReference>
<reference evidence="2 3" key="1">
    <citation type="submission" date="2019-02" db="EMBL/GenBank/DDBJ databases">
        <title>Deep-cultivation of Planctomycetes and their phenomic and genomic characterization uncovers novel biology.</title>
        <authorList>
            <person name="Wiegand S."/>
            <person name="Jogler M."/>
            <person name="Boedeker C."/>
            <person name="Pinto D."/>
            <person name="Vollmers J."/>
            <person name="Rivas-Marin E."/>
            <person name="Kohn T."/>
            <person name="Peeters S.H."/>
            <person name="Heuer A."/>
            <person name="Rast P."/>
            <person name="Oberbeckmann S."/>
            <person name="Bunk B."/>
            <person name="Jeske O."/>
            <person name="Meyerdierks A."/>
            <person name="Storesund J.E."/>
            <person name="Kallscheuer N."/>
            <person name="Luecker S."/>
            <person name="Lage O.M."/>
            <person name="Pohl T."/>
            <person name="Merkel B.J."/>
            <person name="Hornburger P."/>
            <person name="Mueller R.-W."/>
            <person name="Bruemmer F."/>
            <person name="Labrenz M."/>
            <person name="Spormann A.M."/>
            <person name="Op den Camp H."/>
            <person name="Overmann J."/>
            <person name="Amann R."/>
            <person name="Jetten M.S.M."/>
            <person name="Mascher T."/>
            <person name="Medema M.H."/>
            <person name="Devos D.P."/>
            <person name="Kaster A.-K."/>
            <person name="Ovreas L."/>
            <person name="Rohde M."/>
            <person name="Galperin M.Y."/>
            <person name="Jogler C."/>
        </authorList>
    </citation>
    <scope>NUCLEOTIDE SEQUENCE [LARGE SCALE GENOMIC DNA]</scope>
    <source>
        <strain evidence="2 3">K23_9</strain>
    </source>
</reference>
<keyword evidence="1" id="KW-0472">Membrane</keyword>
<keyword evidence="3" id="KW-1185">Reference proteome</keyword>
<dbReference type="Proteomes" id="UP000319817">
    <property type="component" value="Chromosome"/>
</dbReference>
<accession>A0A517NR43</accession>
<keyword evidence="1" id="KW-1133">Transmembrane helix</keyword>
<sequence>MPVRGFFSARTRHDALLASSFKFAETDFPGIFGITRKILPSSHDNTLTQRIVRVLIATSRQFDGHGRLLVMTTLQKTAHTAPGNTMRKHVNRMLLSTFALLAVSTTGCFGIGTGTYNLGLLGFPIPVSPYYQHKQEEKFWKHERYERVPILGPITSGGPVVALDPPSDDEVMHALETARPVQGGIPLIYEKQRNGVRIIKEKIADYIDPPRFYPLIGPAQLHHAHYKCTIYFDEKTTVGYPVPHTLHDREAIEVVYIDHNHFHMVGDVEPYKTPNL</sequence>
<evidence type="ECO:0000256" key="1">
    <source>
        <dbReference type="SAM" id="Phobius"/>
    </source>
</evidence>